<sequence>MTQIMGNDKQGLVFEIISARISDEVEERKHVIYTLQVRFISGNDDLSPSVIERRYTHFLNLYNDLRKEEPQLMANIAFPKKVLIGNFDNELISTRSTGFESLLKHISLEGKLRSSYALLKFLQEVELDKAKNLLEKKDHVFAYPILENNFKLLNKVFTDRSPAVLLALCRLLACTLFIPEMPHSLKWADLALHRYDGVSDSDLLQLYVPLLHTCVRVWWQNGRNKDDLEQRLATLKKQGVKVDGCTALLEAVNAVEEKIFSHN</sequence>
<keyword evidence="4" id="KW-0653">Protein transport</keyword>
<dbReference type="Pfam" id="PF00787">
    <property type="entry name" value="PX"/>
    <property type="match status" value="1"/>
</dbReference>
<dbReference type="AlphaFoldDB" id="A0AAV8W3P3"/>
<gene>
    <name evidence="8" type="ORF">NQ315_015859</name>
</gene>
<organism evidence="8 9">
    <name type="scientific">Exocentrus adspersus</name>
    <dbReference type="NCBI Taxonomy" id="1586481"/>
    <lineage>
        <taxon>Eukaryota</taxon>
        <taxon>Metazoa</taxon>
        <taxon>Ecdysozoa</taxon>
        <taxon>Arthropoda</taxon>
        <taxon>Hexapoda</taxon>
        <taxon>Insecta</taxon>
        <taxon>Pterygota</taxon>
        <taxon>Neoptera</taxon>
        <taxon>Endopterygota</taxon>
        <taxon>Coleoptera</taxon>
        <taxon>Polyphaga</taxon>
        <taxon>Cucujiformia</taxon>
        <taxon>Chrysomeloidea</taxon>
        <taxon>Cerambycidae</taxon>
        <taxon>Lamiinae</taxon>
        <taxon>Acanthocinini</taxon>
        <taxon>Exocentrus</taxon>
    </lineage>
</organism>
<dbReference type="Gene3D" id="3.30.1520.10">
    <property type="entry name" value="Phox-like domain"/>
    <property type="match status" value="1"/>
</dbReference>
<name>A0AAV8W3P3_9CUCU</name>
<accession>A0AAV8W3P3</accession>
<dbReference type="SMART" id="SM00312">
    <property type="entry name" value="PX"/>
    <property type="match status" value="1"/>
</dbReference>
<dbReference type="PROSITE" id="PS50195">
    <property type="entry name" value="PX"/>
    <property type="match status" value="1"/>
</dbReference>
<keyword evidence="9" id="KW-1185">Reference proteome</keyword>
<reference evidence="8 9" key="1">
    <citation type="journal article" date="2023" name="Insect Mol. Biol.">
        <title>Genome sequencing provides insights into the evolution of gene families encoding plant cell wall-degrading enzymes in longhorned beetles.</title>
        <authorList>
            <person name="Shin N.R."/>
            <person name="Okamura Y."/>
            <person name="Kirsch R."/>
            <person name="Pauchet Y."/>
        </authorList>
    </citation>
    <scope>NUCLEOTIDE SEQUENCE [LARGE SCALE GENOMIC DNA]</scope>
    <source>
        <strain evidence="8">EAD_L_NR</strain>
    </source>
</reference>
<evidence type="ECO:0000256" key="3">
    <source>
        <dbReference type="ARBA" id="ARBA00022753"/>
    </source>
</evidence>
<keyword evidence="2" id="KW-0813">Transport</keyword>
<comment type="caution">
    <text evidence="8">The sequence shown here is derived from an EMBL/GenBank/DDBJ whole genome shotgun (WGS) entry which is preliminary data.</text>
</comment>
<keyword evidence="5" id="KW-0446">Lipid-binding</keyword>
<evidence type="ECO:0000256" key="2">
    <source>
        <dbReference type="ARBA" id="ARBA00022448"/>
    </source>
</evidence>
<dbReference type="GO" id="GO:0031901">
    <property type="term" value="C:early endosome membrane"/>
    <property type="evidence" value="ECO:0007669"/>
    <property type="project" value="UniProtKB-SubCell"/>
</dbReference>
<evidence type="ECO:0000313" key="9">
    <source>
        <dbReference type="Proteomes" id="UP001159042"/>
    </source>
</evidence>
<dbReference type="EMBL" id="JANEYG010000012">
    <property type="protein sequence ID" value="KAJ8921063.1"/>
    <property type="molecule type" value="Genomic_DNA"/>
</dbReference>
<comment type="subcellular location">
    <subcellularLocation>
        <location evidence="1">Early endosome membrane</location>
        <topology evidence="1">Peripheral membrane protein</topology>
        <orientation evidence="1">Cytoplasmic side</orientation>
    </subcellularLocation>
</comment>
<evidence type="ECO:0000256" key="4">
    <source>
        <dbReference type="ARBA" id="ARBA00022927"/>
    </source>
</evidence>
<dbReference type="Proteomes" id="UP001159042">
    <property type="component" value="Unassembled WGS sequence"/>
</dbReference>
<feature type="domain" description="PX" evidence="7">
    <location>
        <begin position="11"/>
        <end position="129"/>
    </location>
</feature>
<dbReference type="GO" id="GO:1901981">
    <property type="term" value="F:phosphatidylinositol phosphate binding"/>
    <property type="evidence" value="ECO:0007669"/>
    <property type="project" value="TreeGrafter"/>
</dbReference>
<dbReference type="InterPro" id="IPR036871">
    <property type="entry name" value="PX_dom_sf"/>
</dbReference>
<keyword evidence="6" id="KW-0472">Membrane</keyword>
<evidence type="ECO:0000259" key="7">
    <source>
        <dbReference type="PROSITE" id="PS50195"/>
    </source>
</evidence>
<keyword evidence="3" id="KW-0967">Endosome</keyword>
<dbReference type="SUPFAM" id="SSF64268">
    <property type="entry name" value="PX domain"/>
    <property type="match status" value="1"/>
</dbReference>
<dbReference type="GO" id="GO:0015031">
    <property type="term" value="P:protein transport"/>
    <property type="evidence" value="ECO:0007669"/>
    <property type="project" value="UniProtKB-KW"/>
</dbReference>
<proteinExistence type="predicted"/>
<evidence type="ECO:0000256" key="5">
    <source>
        <dbReference type="ARBA" id="ARBA00023121"/>
    </source>
</evidence>
<protein>
    <recommendedName>
        <fullName evidence="7">PX domain-containing protein</fullName>
    </recommendedName>
</protein>
<evidence type="ECO:0000256" key="6">
    <source>
        <dbReference type="ARBA" id="ARBA00023136"/>
    </source>
</evidence>
<dbReference type="InterPro" id="IPR039937">
    <property type="entry name" value="SNX20/SNX21"/>
</dbReference>
<evidence type="ECO:0000313" key="8">
    <source>
        <dbReference type="EMBL" id="KAJ8921063.1"/>
    </source>
</evidence>
<evidence type="ECO:0000256" key="1">
    <source>
        <dbReference type="ARBA" id="ARBA00004469"/>
    </source>
</evidence>
<dbReference type="PANTHER" id="PTHR20939">
    <property type="entry name" value="SORTING NEXIN 20, 21"/>
    <property type="match status" value="1"/>
</dbReference>
<dbReference type="InterPro" id="IPR001683">
    <property type="entry name" value="PX_dom"/>
</dbReference>
<dbReference type="PANTHER" id="PTHR20939:SF11">
    <property type="entry name" value="LD12265P"/>
    <property type="match status" value="1"/>
</dbReference>